<evidence type="ECO:0000256" key="1">
    <source>
        <dbReference type="SAM" id="Coils"/>
    </source>
</evidence>
<feature type="compositionally biased region" description="Low complexity" evidence="2">
    <location>
        <begin position="80"/>
        <end position="97"/>
    </location>
</feature>
<evidence type="ECO:0000313" key="3">
    <source>
        <dbReference type="EMBL" id="KAK9902819.1"/>
    </source>
</evidence>
<feature type="region of interest" description="Disordered" evidence="2">
    <location>
        <begin position="74"/>
        <end position="103"/>
    </location>
</feature>
<comment type="caution">
    <text evidence="3">The sequence shown here is derived from an EMBL/GenBank/DDBJ whole genome shotgun (WGS) entry which is preliminary data.</text>
</comment>
<feature type="region of interest" description="Disordered" evidence="2">
    <location>
        <begin position="377"/>
        <end position="437"/>
    </location>
</feature>
<accession>A0ABR2YD54</accession>
<reference evidence="3 4" key="1">
    <citation type="journal article" date="2024" name="Nat. Commun.">
        <title>Phylogenomics reveals the evolutionary origins of lichenization in chlorophyte algae.</title>
        <authorList>
            <person name="Puginier C."/>
            <person name="Libourel C."/>
            <person name="Otte J."/>
            <person name="Skaloud P."/>
            <person name="Haon M."/>
            <person name="Grisel S."/>
            <person name="Petersen M."/>
            <person name="Berrin J.G."/>
            <person name="Delaux P.M."/>
            <person name="Dal Grande F."/>
            <person name="Keller J."/>
        </authorList>
    </citation>
    <scope>NUCLEOTIDE SEQUENCE [LARGE SCALE GENOMIC DNA]</scope>
    <source>
        <strain evidence="3 4">SAG 216-7</strain>
    </source>
</reference>
<dbReference type="EMBL" id="JALJOT010000015">
    <property type="protein sequence ID" value="KAK9902819.1"/>
    <property type="molecule type" value="Genomic_DNA"/>
</dbReference>
<feature type="coiled-coil region" evidence="1">
    <location>
        <begin position="110"/>
        <end position="137"/>
    </location>
</feature>
<sequence length="437" mass="47338">MPPARNPQRPARVASAGAARVPAGRQIRRPAARPGPAAPGRAQLRAHSPDPEYLPAGAASRQRVSWVVTAARSGMDRPRAAAGAPTAAADAPAARPTAAERNRQVQREYLERKQARTEAVYAQVSELEARRAELQAQLGPLLARHEQLTRSLPWHEQTEEWSFMASIASCAPGGADEEDTPDQAPLPDLIQSMMLEPDATVEHLYASADLHDTAEEESAVFKPLCLMPGPKPSCSTPWRRLVAKLQLTRAQREGIAAGYEHHIQSEAFLHEDCLGIAAKLQKLPRLVGDLTDSLKPNLAMCAIGCQLAAIAQRGKGLTQQLTRTCFQVFSGAQMKILCELVSVLPLDVRGLCREIAATGPAKRRVQSAPITRLISPAAHSRKRAAARRTVTEQDTITADVASDDARGNAPNVVPQKRRSAGPSSPQDIDKVKKRRER</sequence>
<protein>
    <recommendedName>
        <fullName evidence="5">BZIP domain-containing protein</fullName>
    </recommendedName>
</protein>
<evidence type="ECO:0000313" key="4">
    <source>
        <dbReference type="Proteomes" id="UP001491310"/>
    </source>
</evidence>
<evidence type="ECO:0000256" key="2">
    <source>
        <dbReference type="SAM" id="MobiDB-lite"/>
    </source>
</evidence>
<keyword evidence="1" id="KW-0175">Coiled coil</keyword>
<feature type="compositionally biased region" description="Low complexity" evidence="2">
    <location>
        <begin position="32"/>
        <end position="46"/>
    </location>
</feature>
<keyword evidence="4" id="KW-1185">Reference proteome</keyword>
<dbReference type="Proteomes" id="UP001491310">
    <property type="component" value="Unassembled WGS sequence"/>
</dbReference>
<gene>
    <name evidence="3" type="ORF">WJX75_007300</name>
</gene>
<organism evidence="3 4">
    <name type="scientific">Coccomyxa subellipsoidea</name>
    <dbReference type="NCBI Taxonomy" id="248742"/>
    <lineage>
        <taxon>Eukaryota</taxon>
        <taxon>Viridiplantae</taxon>
        <taxon>Chlorophyta</taxon>
        <taxon>core chlorophytes</taxon>
        <taxon>Trebouxiophyceae</taxon>
        <taxon>Trebouxiophyceae incertae sedis</taxon>
        <taxon>Coccomyxaceae</taxon>
        <taxon>Coccomyxa</taxon>
    </lineage>
</organism>
<evidence type="ECO:0008006" key="5">
    <source>
        <dbReference type="Google" id="ProtNLM"/>
    </source>
</evidence>
<name>A0ABR2YD54_9CHLO</name>
<feature type="region of interest" description="Disordered" evidence="2">
    <location>
        <begin position="1"/>
        <end position="62"/>
    </location>
</feature>
<dbReference type="CDD" id="cd14686">
    <property type="entry name" value="bZIP"/>
    <property type="match status" value="1"/>
</dbReference>
<proteinExistence type="predicted"/>